<feature type="compositionally biased region" description="Basic residues" evidence="1">
    <location>
        <begin position="37"/>
        <end position="49"/>
    </location>
</feature>
<proteinExistence type="predicted"/>
<evidence type="ECO:0000256" key="1">
    <source>
        <dbReference type="SAM" id="MobiDB-lite"/>
    </source>
</evidence>
<evidence type="ECO:0000313" key="2">
    <source>
        <dbReference type="EMBL" id="MES1922760.1"/>
    </source>
</evidence>
<keyword evidence="3" id="KW-1185">Reference proteome</keyword>
<dbReference type="EMBL" id="JBDODL010003608">
    <property type="protein sequence ID" value="MES1922760.1"/>
    <property type="molecule type" value="Genomic_DNA"/>
</dbReference>
<protein>
    <submittedName>
        <fullName evidence="2">Uncharacterized protein</fullName>
    </submittedName>
</protein>
<feature type="region of interest" description="Disordered" evidence="1">
    <location>
        <begin position="1"/>
        <end position="60"/>
    </location>
</feature>
<dbReference type="Proteomes" id="UP001439008">
    <property type="component" value="Unassembled WGS sequence"/>
</dbReference>
<name>A0ABV2ASW1_9EUKA</name>
<comment type="caution">
    <text evidence="2">The sequence shown here is derived from an EMBL/GenBank/DDBJ whole genome shotgun (WGS) entry which is preliminary data.</text>
</comment>
<evidence type="ECO:0000313" key="3">
    <source>
        <dbReference type="Proteomes" id="UP001439008"/>
    </source>
</evidence>
<sequence>MFPAPFEDGNEKGSPQLAGFNDSPKLKKTTSKNQLRNLRKKMSKKRREKSAKQNAYSTCSSDELMDAKNLEEKKVYKPITEKHSLNERFKPENFYFSDGENRKTFMSSFKELSKFPEVLIEWSTFSASPVLHLVVRLAFKGKVGQCSIPTPYGCFSNEQVVEAKQKLCHSGLPLKSNDGGHYYARFLIEFGIG</sequence>
<accession>A0ABV2ASW1</accession>
<reference evidence="2 3" key="1">
    <citation type="journal article" date="2024" name="BMC Biol.">
        <title>Comparative genomics of Ascetosporea gives new insight into the evolutionary basis for animal parasitism in Rhizaria.</title>
        <authorList>
            <person name="Hiltunen Thoren M."/>
            <person name="Onut-Brannstrom I."/>
            <person name="Alfjorden A."/>
            <person name="Peckova H."/>
            <person name="Swords F."/>
            <person name="Hooper C."/>
            <person name="Holzer A.S."/>
            <person name="Bass D."/>
            <person name="Burki F."/>
        </authorList>
    </citation>
    <scope>NUCLEOTIDE SEQUENCE [LARGE SCALE GENOMIC DNA]</scope>
    <source>
        <strain evidence="2">20-A016</strain>
    </source>
</reference>
<gene>
    <name evidence="2" type="ORF">MHBO_004281</name>
</gene>
<organism evidence="2 3">
    <name type="scientific">Bonamia ostreae</name>
    <dbReference type="NCBI Taxonomy" id="126728"/>
    <lineage>
        <taxon>Eukaryota</taxon>
        <taxon>Sar</taxon>
        <taxon>Rhizaria</taxon>
        <taxon>Endomyxa</taxon>
        <taxon>Ascetosporea</taxon>
        <taxon>Haplosporida</taxon>
        <taxon>Bonamia</taxon>
    </lineage>
</organism>